<dbReference type="PIRSF" id="PIRSF015877">
    <property type="entry name" value="UCP015877"/>
    <property type="match status" value="1"/>
</dbReference>
<accession>A0A1I5S105</accession>
<dbReference type="Pfam" id="PF19769">
    <property type="entry name" value="CPxCG_zf"/>
    <property type="match status" value="1"/>
</dbReference>
<dbReference type="RefSeq" id="WP_074877897.1">
    <property type="nucleotide sequence ID" value="NZ_FOXI01000005.1"/>
</dbReference>
<sequence>MSESADRLPLPCPSCSPREETVHEVLSPGGQTTVRCTECGHVHKEKIETPEEVTVDVVVSQDGDSYKATLNAVAEEEIEAGDEFVVETTEAIQQVEVTSIEVGPERRTEHAEMDEVETVWTRVVDNVGVNITIHPKEGDGRNEQSRSTKAFLPGDFEFVVGETYELGDDEFAVDSIQLRDAVADDYRHKKLDHEGDLAFAKDVKRVFGRDEKTSAWSAW</sequence>
<dbReference type="PANTHER" id="PTHR42195:SF1">
    <property type="entry name" value="ZINC FINGER PROTEIN"/>
    <property type="match status" value="1"/>
</dbReference>
<dbReference type="PANTHER" id="PTHR42195">
    <property type="entry name" value="UCP015877 FAMILY PROTEIN"/>
    <property type="match status" value="1"/>
</dbReference>
<name>A0A1I5S105_9EURY</name>
<proteinExistence type="predicted"/>
<evidence type="ECO:0000313" key="2">
    <source>
        <dbReference type="Proteomes" id="UP000183769"/>
    </source>
</evidence>
<organism evidence="1 2">
    <name type="scientific">Halolamina pelagica</name>
    <dbReference type="NCBI Taxonomy" id="699431"/>
    <lineage>
        <taxon>Archaea</taxon>
        <taxon>Methanobacteriati</taxon>
        <taxon>Methanobacteriota</taxon>
        <taxon>Stenosarchaea group</taxon>
        <taxon>Halobacteria</taxon>
        <taxon>Halobacteriales</taxon>
        <taxon>Haloferacaceae</taxon>
    </lineage>
</organism>
<keyword evidence="2" id="KW-1185">Reference proteome</keyword>
<reference evidence="2" key="1">
    <citation type="submission" date="2016-10" db="EMBL/GenBank/DDBJ databases">
        <authorList>
            <person name="Varghese N."/>
            <person name="Submissions S."/>
        </authorList>
    </citation>
    <scope>NUCLEOTIDE SEQUENCE [LARGE SCALE GENOMIC DNA]</scope>
    <source>
        <strain evidence="2">CGMCC 1.10329</strain>
    </source>
</reference>
<gene>
    <name evidence="1" type="ORF">SAMN05216277_105242</name>
</gene>
<dbReference type="OrthoDB" id="23364at2157"/>
<dbReference type="EMBL" id="FOXI01000005">
    <property type="protein sequence ID" value="SFP64423.1"/>
    <property type="molecule type" value="Genomic_DNA"/>
</dbReference>
<evidence type="ECO:0000313" key="1">
    <source>
        <dbReference type="EMBL" id="SFP64423.1"/>
    </source>
</evidence>
<dbReference type="InterPro" id="IPR012041">
    <property type="entry name" value="Znf_CPxCG-like"/>
</dbReference>
<dbReference type="Proteomes" id="UP000183769">
    <property type="component" value="Unassembled WGS sequence"/>
</dbReference>
<dbReference type="AlphaFoldDB" id="A0A1I5S105"/>
<protein>
    <submittedName>
        <fullName evidence="1">Uncharacterized Zn-finger protein</fullName>
    </submittedName>
</protein>